<evidence type="ECO:0000313" key="3">
    <source>
        <dbReference type="EMBL" id="MBA1156396.1"/>
    </source>
</evidence>
<dbReference type="SUPFAM" id="SSF54506">
    <property type="entry name" value="Diaminopimelate epimerase-like"/>
    <property type="match status" value="1"/>
</dbReference>
<accession>A0A838BPL5</accession>
<dbReference type="PANTHER" id="PTHR13774">
    <property type="entry name" value="PHENAZINE BIOSYNTHESIS PROTEIN"/>
    <property type="match status" value="1"/>
</dbReference>
<comment type="caution">
    <text evidence="3">The sequence shown here is derived from an EMBL/GenBank/DDBJ whole genome shotgun (WGS) entry which is preliminary data.</text>
</comment>
<evidence type="ECO:0000313" key="4">
    <source>
        <dbReference type="Proteomes" id="UP000572984"/>
    </source>
</evidence>
<dbReference type="PIRSF" id="PIRSF016184">
    <property type="entry name" value="PhzC_PhzF"/>
    <property type="match status" value="1"/>
</dbReference>
<dbReference type="GO" id="GO:0005737">
    <property type="term" value="C:cytoplasm"/>
    <property type="evidence" value="ECO:0007669"/>
    <property type="project" value="TreeGrafter"/>
</dbReference>
<protein>
    <submittedName>
        <fullName evidence="3">PhzF family phenazine biosynthesis protein</fullName>
    </submittedName>
</protein>
<proteinExistence type="inferred from homology"/>
<dbReference type="NCBIfam" id="TIGR00654">
    <property type="entry name" value="PhzF_family"/>
    <property type="match status" value="1"/>
</dbReference>
<dbReference type="Pfam" id="PF02567">
    <property type="entry name" value="PhzC-PhzF"/>
    <property type="match status" value="1"/>
</dbReference>
<name>A0A838BPL5_9HYPH</name>
<dbReference type="InterPro" id="IPR003719">
    <property type="entry name" value="Phenazine_PhzF-like"/>
</dbReference>
<dbReference type="GO" id="GO:0016853">
    <property type="term" value="F:isomerase activity"/>
    <property type="evidence" value="ECO:0007669"/>
    <property type="project" value="TreeGrafter"/>
</dbReference>
<dbReference type="PANTHER" id="PTHR13774:SF32">
    <property type="entry name" value="ANTISENSE-ENHANCING SEQUENCE 1"/>
    <property type="match status" value="1"/>
</dbReference>
<evidence type="ECO:0000256" key="1">
    <source>
        <dbReference type="ARBA" id="ARBA00008270"/>
    </source>
</evidence>
<evidence type="ECO:0000256" key="2">
    <source>
        <dbReference type="PIRSR" id="PIRSR016184-1"/>
    </source>
</evidence>
<dbReference type="Gene3D" id="3.10.310.10">
    <property type="entry name" value="Diaminopimelate Epimerase, Chain A, domain 1"/>
    <property type="match status" value="2"/>
</dbReference>
<dbReference type="Proteomes" id="UP000572984">
    <property type="component" value="Unassembled WGS sequence"/>
</dbReference>
<gene>
    <name evidence="3" type="ORF">H0S73_09685</name>
</gene>
<keyword evidence="4" id="KW-1185">Reference proteome</keyword>
<reference evidence="3 4" key="1">
    <citation type="submission" date="2020-07" db="EMBL/GenBank/DDBJ databases">
        <title>Draft genome and description of Microvirga mediterraneensis Marseille-Q2068 sp. nov.</title>
        <authorList>
            <person name="Boxberger M."/>
        </authorList>
    </citation>
    <scope>NUCLEOTIDE SEQUENCE [LARGE SCALE GENOMIC DNA]</scope>
    <source>
        <strain evidence="3 4">Marseille-Q2068</strain>
    </source>
</reference>
<dbReference type="EMBL" id="JACDXJ010000001">
    <property type="protein sequence ID" value="MBA1156396.1"/>
    <property type="molecule type" value="Genomic_DNA"/>
</dbReference>
<sequence>MSRRFVTLDVFTSQRFAGNPLAVVLEAEGLETADMQQIAKEFNLSETVFVLPPSEPRQRADIRIFTPARELPFAGHPTVGTAVLLALLDQNGQSGAVAFGLKEQVGIVPCAVEVENAAGGKARFRLPRLPFVWGEGKESADCAWALGLDPTEIGFDQHVPSRHSAGVGYDLVPVSSLEALARSKPHVEAFDKAFGDSDHPASYVYTRVPDAEGLRFRARMYGPGMGVAEDPATGSAAAAFAGALMQCEPLGDGEHNIVIEQGVEMGRPSEIALQMVIKGGALVSAEIGGQAVMVSRGEILS</sequence>
<dbReference type="RefSeq" id="WP_181051975.1">
    <property type="nucleotide sequence ID" value="NZ_JACDXJ010000001.1"/>
</dbReference>
<comment type="similarity">
    <text evidence="1">Belongs to the PhzF family.</text>
</comment>
<dbReference type="AlphaFoldDB" id="A0A838BPL5"/>
<organism evidence="3 4">
    <name type="scientific">Microvirga mediterraneensis</name>
    <dbReference type="NCBI Taxonomy" id="2754695"/>
    <lineage>
        <taxon>Bacteria</taxon>
        <taxon>Pseudomonadati</taxon>
        <taxon>Pseudomonadota</taxon>
        <taxon>Alphaproteobacteria</taxon>
        <taxon>Hyphomicrobiales</taxon>
        <taxon>Methylobacteriaceae</taxon>
        <taxon>Microvirga</taxon>
    </lineage>
</organism>
<feature type="active site" evidence="2">
    <location>
        <position position="46"/>
    </location>
</feature>